<dbReference type="PRINTS" id="PR00111">
    <property type="entry name" value="ABHYDROLASE"/>
</dbReference>
<evidence type="ECO:0000259" key="1">
    <source>
        <dbReference type="Pfam" id="PF00561"/>
    </source>
</evidence>
<sequence length="233" mass="25216">MDMNDWDLLEAYLPDDVTVITFDPPGFGSASELDDETIAGYEIQAAAVNVALEHLEVRQVDLLGYCYGAGLACLLLEHHVDRVARVVLTNASEKLTQETRKMVAQAVDMAGQGRILEVSLLACDHTLAPHNRQTLREALAPAYQDAFRLPHTTVNLRRALNAHDAVMKCGRGSEVPLLLICGEHDTFTPARSGMGLAAGRRGARTVVLDSGHTPMVEASAAFAAQVMNHFTSP</sequence>
<dbReference type="PATRIC" id="fig|1240678.4.peg.4267"/>
<protein>
    <recommendedName>
        <fullName evidence="1">AB hydrolase-1 domain-containing protein</fullName>
    </recommendedName>
</protein>
<dbReference type="PANTHER" id="PTHR43798:SF5">
    <property type="entry name" value="MONOACYLGLYCEROL LIPASE ABHD6"/>
    <property type="match status" value="1"/>
</dbReference>
<feature type="domain" description="AB hydrolase-1" evidence="1">
    <location>
        <begin position="9"/>
        <end position="217"/>
    </location>
</feature>
<dbReference type="InterPro" id="IPR050266">
    <property type="entry name" value="AB_hydrolase_sf"/>
</dbReference>
<dbReference type="InterPro" id="IPR029058">
    <property type="entry name" value="AB_hydrolase_fold"/>
</dbReference>
<organism evidence="2 3">
    <name type="scientific">Streptomyces natalensis ATCC 27448</name>
    <dbReference type="NCBI Taxonomy" id="1240678"/>
    <lineage>
        <taxon>Bacteria</taxon>
        <taxon>Bacillati</taxon>
        <taxon>Actinomycetota</taxon>
        <taxon>Actinomycetes</taxon>
        <taxon>Kitasatosporales</taxon>
        <taxon>Streptomycetaceae</taxon>
        <taxon>Streptomyces</taxon>
    </lineage>
</organism>
<proteinExistence type="predicted"/>
<dbReference type="Proteomes" id="UP000032458">
    <property type="component" value="Unassembled WGS sequence"/>
</dbReference>
<dbReference type="EMBL" id="JRKI01000028">
    <property type="protein sequence ID" value="KIZ16379.1"/>
    <property type="molecule type" value="Genomic_DNA"/>
</dbReference>
<dbReference type="Pfam" id="PF00561">
    <property type="entry name" value="Abhydrolase_1"/>
    <property type="match status" value="1"/>
</dbReference>
<reference evidence="2 3" key="1">
    <citation type="submission" date="2014-09" db="EMBL/GenBank/DDBJ databases">
        <title>Draft genome sequence of Streptomyces natalensis ATCC 27448, producer of the antifungal pimaricin.</title>
        <authorList>
            <person name="Mendes M.V."/>
            <person name="Beites T."/>
            <person name="Pires S."/>
            <person name="Santos C.L."/>
            <person name="Moradas-Ferreira P."/>
        </authorList>
    </citation>
    <scope>NUCLEOTIDE SEQUENCE [LARGE SCALE GENOMIC DNA]</scope>
    <source>
        <strain evidence="2 3">ATCC 27448</strain>
    </source>
</reference>
<dbReference type="GO" id="GO:0047372">
    <property type="term" value="F:monoacylglycerol lipase activity"/>
    <property type="evidence" value="ECO:0007669"/>
    <property type="project" value="TreeGrafter"/>
</dbReference>
<comment type="caution">
    <text evidence="2">The sequence shown here is derived from an EMBL/GenBank/DDBJ whole genome shotgun (WGS) entry which is preliminary data.</text>
</comment>
<gene>
    <name evidence="2" type="ORF">SNA_20210</name>
</gene>
<keyword evidence="3" id="KW-1185">Reference proteome</keyword>
<evidence type="ECO:0000313" key="2">
    <source>
        <dbReference type="EMBL" id="KIZ16379.1"/>
    </source>
</evidence>
<dbReference type="GO" id="GO:0016020">
    <property type="term" value="C:membrane"/>
    <property type="evidence" value="ECO:0007669"/>
    <property type="project" value="TreeGrafter"/>
</dbReference>
<dbReference type="SUPFAM" id="SSF53474">
    <property type="entry name" value="alpha/beta-Hydrolases"/>
    <property type="match status" value="1"/>
</dbReference>
<accession>A0A0D7CJG6</accession>
<evidence type="ECO:0000313" key="3">
    <source>
        <dbReference type="Proteomes" id="UP000032458"/>
    </source>
</evidence>
<dbReference type="PANTHER" id="PTHR43798">
    <property type="entry name" value="MONOACYLGLYCEROL LIPASE"/>
    <property type="match status" value="1"/>
</dbReference>
<dbReference type="Gene3D" id="3.40.50.1820">
    <property type="entry name" value="alpha/beta hydrolase"/>
    <property type="match status" value="1"/>
</dbReference>
<name>A0A0D7CJG6_9ACTN</name>
<dbReference type="AlphaFoldDB" id="A0A0D7CJG6"/>
<dbReference type="GO" id="GO:0046464">
    <property type="term" value="P:acylglycerol catabolic process"/>
    <property type="evidence" value="ECO:0007669"/>
    <property type="project" value="TreeGrafter"/>
</dbReference>
<dbReference type="InterPro" id="IPR000073">
    <property type="entry name" value="AB_hydrolase_1"/>
</dbReference>